<feature type="compositionally biased region" description="Low complexity" evidence="1">
    <location>
        <begin position="9"/>
        <end position="18"/>
    </location>
</feature>
<accession>A0ABP7AVW5</accession>
<keyword evidence="3" id="KW-1185">Reference proteome</keyword>
<feature type="compositionally biased region" description="Polar residues" evidence="1">
    <location>
        <begin position="30"/>
        <end position="40"/>
    </location>
</feature>
<gene>
    <name evidence="2" type="ORF">GCM10022267_30540</name>
</gene>
<comment type="caution">
    <text evidence="2">The sequence shown here is derived from an EMBL/GenBank/DDBJ whole genome shotgun (WGS) entry which is preliminary data.</text>
</comment>
<dbReference type="Proteomes" id="UP001500711">
    <property type="component" value="Unassembled WGS sequence"/>
</dbReference>
<protein>
    <submittedName>
        <fullName evidence="2">Uncharacterized protein</fullName>
    </submittedName>
</protein>
<feature type="region of interest" description="Disordered" evidence="1">
    <location>
        <begin position="1"/>
        <end position="45"/>
    </location>
</feature>
<sequence>MVTTETVGGDDAAGNGAATGLPGIAVPQPATRTASSTTTCPPDMAGTLNLLSRRAKCARKRREIKACCRCFPNVTQKPGQDPVFARVPDGCAQV</sequence>
<evidence type="ECO:0000256" key="1">
    <source>
        <dbReference type="SAM" id="MobiDB-lite"/>
    </source>
</evidence>
<organism evidence="2 3">
    <name type="scientific">Lentzea roselyniae</name>
    <dbReference type="NCBI Taxonomy" id="531940"/>
    <lineage>
        <taxon>Bacteria</taxon>
        <taxon>Bacillati</taxon>
        <taxon>Actinomycetota</taxon>
        <taxon>Actinomycetes</taxon>
        <taxon>Pseudonocardiales</taxon>
        <taxon>Pseudonocardiaceae</taxon>
        <taxon>Lentzea</taxon>
    </lineage>
</organism>
<dbReference type="EMBL" id="BAABBE010000007">
    <property type="protein sequence ID" value="GAA3641950.1"/>
    <property type="molecule type" value="Genomic_DNA"/>
</dbReference>
<reference evidence="3" key="1">
    <citation type="journal article" date="2019" name="Int. J. Syst. Evol. Microbiol.">
        <title>The Global Catalogue of Microorganisms (GCM) 10K type strain sequencing project: providing services to taxonomists for standard genome sequencing and annotation.</title>
        <authorList>
            <consortium name="The Broad Institute Genomics Platform"/>
            <consortium name="The Broad Institute Genome Sequencing Center for Infectious Disease"/>
            <person name="Wu L."/>
            <person name="Ma J."/>
        </authorList>
    </citation>
    <scope>NUCLEOTIDE SEQUENCE [LARGE SCALE GENOMIC DNA]</scope>
    <source>
        <strain evidence="3">JCM 17494</strain>
    </source>
</reference>
<proteinExistence type="predicted"/>
<name>A0ABP7AVW5_9PSEU</name>
<evidence type="ECO:0000313" key="2">
    <source>
        <dbReference type="EMBL" id="GAA3641950.1"/>
    </source>
</evidence>
<evidence type="ECO:0000313" key="3">
    <source>
        <dbReference type="Proteomes" id="UP001500711"/>
    </source>
</evidence>